<dbReference type="GeneID" id="17285191"/>
<feature type="compositionally biased region" description="Pro residues" evidence="1">
    <location>
        <begin position="173"/>
        <end position="184"/>
    </location>
</feature>
<dbReference type="SUPFAM" id="SSF52540">
    <property type="entry name" value="P-loop containing nucleoside triphosphate hydrolases"/>
    <property type="match status" value="1"/>
</dbReference>
<dbReference type="PaxDb" id="2903-EOD39919"/>
<feature type="compositionally biased region" description="Basic and acidic residues" evidence="1">
    <location>
        <begin position="185"/>
        <end position="195"/>
    </location>
</feature>
<proteinExistence type="predicted"/>
<dbReference type="RefSeq" id="XP_005792348.1">
    <property type="nucleotide sequence ID" value="XM_005792291.1"/>
</dbReference>
<dbReference type="AlphaFoldDB" id="A0A0D3KVY4"/>
<dbReference type="KEGG" id="ehx:EMIHUDRAFT_460894"/>
<dbReference type="HOGENOM" id="CLU_1399626_0_0_1"/>
<feature type="compositionally biased region" description="Acidic residues" evidence="1">
    <location>
        <begin position="142"/>
        <end position="153"/>
    </location>
</feature>
<feature type="region of interest" description="Disordered" evidence="1">
    <location>
        <begin position="68"/>
        <end position="91"/>
    </location>
</feature>
<dbReference type="Proteomes" id="UP000013827">
    <property type="component" value="Unassembled WGS sequence"/>
</dbReference>
<evidence type="ECO:0000313" key="3">
    <source>
        <dbReference type="Proteomes" id="UP000013827"/>
    </source>
</evidence>
<evidence type="ECO:0000313" key="2">
    <source>
        <dbReference type="EnsemblProtists" id="EOD39919"/>
    </source>
</evidence>
<reference evidence="2" key="2">
    <citation type="submission" date="2024-10" db="UniProtKB">
        <authorList>
            <consortium name="EnsemblProtists"/>
        </authorList>
    </citation>
    <scope>IDENTIFICATION</scope>
</reference>
<sequence length="195" mass="21565">MVADAKECGEGVSFLGVRKLLLTDLPADPLTFIQRVGRSVRFNGHASLPPEERTVDVLMYAGVLKKEHSHRGTEPSADELLLERSSSGSPAARLRSELRQYYVDLGRLKGIAFDEGCWQEEPEDTVPAGAGDQPAGSAAGYDEGEASAGEGEEERCRREREEARKQQHQQREQPPPPPPQGAPPPREEEQRQRQQ</sequence>
<feature type="compositionally biased region" description="Basic and acidic residues" evidence="1">
    <location>
        <begin position="154"/>
        <end position="171"/>
    </location>
</feature>
<evidence type="ECO:0008006" key="4">
    <source>
        <dbReference type="Google" id="ProtNLM"/>
    </source>
</evidence>
<organism evidence="2 3">
    <name type="scientific">Emiliania huxleyi (strain CCMP1516)</name>
    <dbReference type="NCBI Taxonomy" id="280463"/>
    <lineage>
        <taxon>Eukaryota</taxon>
        <taxon>Haptista</taxon>
        <taxon>Haptophyta</taxon>
        <taxon>Prymnesiophyceae</taxon>
        <taxon>Isochrysidales</taxon>
        <taxon>Noelaerhabdaceae</taxon>
        <taxon>Emiliania</taxon>
    </lineage>
</organism>
<evidence type="ECO:0000256" key="1">
    <source>
        <dbReference type="SAM" id="MobiDB-lite"/>
    </source>
</evidence>
<protein>
    <recommendedName>
        <fullName evidence="4">Helicase C-terminal domain-containing protein</fullName>
    </recommendedName>
</protein>
<dbReference type="EnsemblProtists" id="EOD39919">
    <property type="protein sequence ID" value="EOD39919"/>
    <property type="gene ID" value="EMIHUDRAFT_460894"/>
</dbReference>
<reference evidence="3" key="1">
    <citation type="journal article" date="2013" name="Nature">
        <title>Pan genome of the phytoplankton Emiliania underpins its global distribution.</title>
        <authorList>
            <person name="Read B.A."/>
            <person name="Kegel J."/>
            <person name="Klute M.J."/>
            <person name="Kuo A."/>
            <person name="Lefebvre S.C."/>
            <person name="Maumus F."/>
            <person name="Mayer C."/>
            <person name="Miller J."/>
            <person name="Monier A."/>
            <person name="Salamov A."/>
            <person name="Young J."/>
            <person name="Aguilar M."/>
            <person name="Claverie J.M."/>
            <person name="Frickenhaus S."/>
            <person name="Gonzalez K."/>
            <person name="Herman E.K."/>
            <person name="Lin Y.C."/>
            <person name="Napier J."/>
            <person name="Ogata H."/>
            <person name="Sarno A.F."/>
            <person name="Shmutz J."/>
            <person name="Schroeder D."/>
            <person name="de Vargas C."/>
            <person name="Verret F."/>
            <person name="von Dassow P."/>
            <person name="Valentin K."/>
            <person name="Van de Peer Y."/>
            <person name="Wheeler G."/>
            <person name="Dacks J.B."/>
            <person name="Delwiche C.F."/>
            <person name="Dyhrman S.T."/>
            <person name="Glockner G."/>
            <person name="John U."/>
            <person name="Richards T."/>
            <person name="Worden A.Z."/>
            <person name="Zhang X."/>
            <person name="Grigoriev I.V."/>
            <person name="Allen A.E."/>
            <person name="Bidle K."/>
            <person name="Borodovsky M."/>
            <person name="Bowler C."/>
            <person name="Brownlee C."/>
            <person name="Cock J.M."/>
            <person name="Elias M."/>
            <person name="Gladyshev V.N."/>
            <person name="Groth M."/>
            <person name="Guda C."/>
            <person name="Hadaegh A."/>
            <person name="Iglesias-Rodriguez M.D."/>
            <person name="Jenkins J."/>
            <person name="Jones B.M."/>
            <person name="Lawson T."/>
            <person name="Leese F."/>
            <person name="Lindquist E."/>
            <person name="Lobanov A."/>
            <person name="Lomsadze A."/>
            <person name="Malik S.B."/>
            <person name="Marsh M.E."/>
            <person name="Mackinder L."/>
            <person name="Mock T."/>
            <person name="Mueller-Roeber B."/>
            <person name="Pagarete A."/>
            <person name="Parker M."/>
            <person name="Probert I."/>
            <person name="Quesneville H."/>
            <person name="Raines C."/>
            <person name="Rensing S.A."/>
            <person name="Riano-Pachon D.M."/>
            <person name="Richier S."/>
            <person name="Rokitta S."/>
            <person name="Shiraiwa Y."/>
            <person name="Soanes D.M."/>
            <person name="van der Giezen M."/>
            <person name="Wahlund T.M."/>
            <person name="Williams B."/>
            <person name="Wilson W."/>
            <person name="Wolfe G."/>
            <person name="Wurch L.L."/>
        </authorList>
    </citation>
    <scope>NUCLEOTIDE SEQUENCE</scope>
</reference>
<name>A0A0D3KVY4_EMIH1</name>
<dbReference type="InterPro" id="IPR027417">
    <property type="entry name" value="P-loop_NTPase"/>
</dbReference>
<keyword evidence="3" id="KW-1185">Reference proteome</keyword>
<feature type="region of interest" description="Disordered" evidence="1">
    <location>
        <begin position="121"/>
        <end position="195"/>
    </location>
</feature>
<accession>A0A0D3KVY4</accession>